<dbReference type="AlphaFoldDB" id="C4R5Y2"/>
<dbReference type="InParanoid" id="C4R5Y2"/>
<dbReference type="GeneID" id="8200263"/>
<feature type="compositionally biased region" description="Polar residues" evidence="5">
    <location>
        <begin position="45"/>
        <end position="56"/>
    </location>
</feature>
<reference evidence="7 8" key="1">
    <citation type="journal article" date="2009" name="Nat. Biotechnol.">
        <title>Genome sequence of the recombinant protein production host Pichia pastoris.</title>
        <authorList>
            <person name="De Schutter K."/>
            <person name="Lin Y.C."/>
            <person name="Tiels P."/>
            <person name="Van Hecke A."/>
            <person name="Glinka S."/>
            <person name="Weber-Lehmann J."/>
            <person name="Rouze P."/>
            <person name="Van de Peer Y."/>
            <person name="Callewaert N."/>
        </authorList>
    </citation>
    <scope>NUCLEOTIDE SEQUENCE [LARGE SCALE GENOMIC DNA]</scope>
    <source>
        <strain evidence="8">GS115 / ATCC 20864</strain>
    </source>
</reference>
<dbReference type="InterPro" id="IPR009072">
    <property type="entry name" value="Histone-fold"/>
</dbReference>
<dbReference type="SUPFAM" id="SSF47113">
    <property type="entry name" value="Histone-fold"/>
    <property type="match status" value="1"/>
</dbReference>
<dbReference type="HOGENOM" id="CLU_717877_0_0_1"/>
<evidence type="ECO:0000313" key="8">
    <source>
        <dbReference type="Proteomes" id="UP000000314"/>
    </source>
</evidence>
<dbReference type="Gene3D" id="1.10.20.10">
    <property type="entry name" value="Histone, subunit A"/>
    <property type="match status" value="1"/>
</dbReference>
<dbReference type="OrthoDB" id="3995946at2759"/>
<dbReference type="GO" id="GO:0005694">
    <property type="term" value="C:chromosome"/>
    <property type="evidence" value="ECO:0007669"/>
    <property type="project" value="UniProtKB-SubCell"/>
</dbReference>
<evidence type="ECO:0000259" key="6">
    <source>
        <dbReference type="Pfam" id="PF15511"/>
    </source>
</evidence>
<sequence>MDELPEEQKTPVARQSSPVRSSQNLVSSRVRSRSRYSLPPKTPVRTPSRTRSGSTQRLRRVSAGETPKLKRHSNDGRTTPTIKGAHGNSPRRNSIRRVPTTPYALRALKTLTPRGARRQSAARDTPNRENSQYTPTKDLRSLSRLLLKERNQGNTESHNLSTIENKSTTVHETLPLPDLSEFTDIAMPEGVVQRGIFSPAKPDDQELFEGINQDFNQDVESYQGVNENNENGTFSDEEPLFGMDLSLLEPAVGASPPKKSSKPSKSTNSLLPKSMILKMVKFKTGRTTIGPNLYPTLQSISDDFFTQVSEDLCRYAEHGRRSMVNFTDIQLLTQRINKNLASVDNSTEHSDIMTLARESLDLEQLMELENMMHLNQMQKSTKKKTVN</sequence>
<evidence type="ECO:0000313" key="7">
    <source>
        <dbReference type="EMBL" id="CAY70968.1"/>
    </source>
</evidence>
<evidence type="ECO:0000256" key="2">
    <source>
        <dbReference type="ARBA" id="ARBA00004286"/>
    </source>
</evidence>
<organism evidence="7 8">
    <name type="scientific">Komagataella phaffii (strain GS115 / ATCC 20864)</name>
    <name type="common">Yeast</name>
    <name type="synonym">Pichia pastoris</name>
    <dbReference type="NCBI Taxonomy" id="644223"/>
    <lineage>
        <taxon>Eukaryota</taxon>
        <taxon>Fungi</taxon>
        <taxon>Dikarya</taxon>
        <taxon>Ascomycota</taxon>
        <taxon>Saccharomycotina</taxon>
        <taxon>Pichiomycetes</taxon>
        <taxon>Pichiales</taxon>
        <taxon>Pichiaceae</taxon>
        <taxon>Komagataella</taxon>
    </lineage>
</organism>
<comment type="subcellular location">
    <subcellularLocation>
        <location evidence="2">Chromosome</location>
    </subcellularLocation>
    <subcellularLocation>
        <location evidence="1">Nucleus</location>
    </subcellularLocation>
</comment>
<dbReference type="GO" id="GO:0046982">
    <property type="term" value="F:protein heterodimerization activity"/>
    <property type="evidence" value="ECO:0007669"/>
    <property type="project" value="InterPro"/>
</dbReference>
<keyword evidence="4" id="KW-0539">Nucleus</keyword>
<feature type="domain" description="CENP-T/Histone H4 histone fold" evidence="6">
    <location>
        <begin position="268"/>
        <end position="372"/>
    </location>
</feature>
<feature type="region of interest" description="Disordered" evidence="5">
    <location>
        <begin position="1"/>
        <end position="140"/>
    </location>
</feature>
<protein>
    <recommendedName>
        <fullName evidence="6">CENP-T/Histone H4 histone fold domain-containing protein</fullName>
    </recommendedName>
</protein>
<evidence type="ECO:0000256" key="3">
    <source>
        <dbReference type="ARBA" id="ARBA00022454"/>
    </source>
</evidence>
<feature type="compositionally biased region" description="Low complexity" evidence="5">
    <location>
        <begin position="19"/>
        <end position="29"/>
    </location>
</feature>
<dbReference type="KEGG" id="ppa:PAS_chr3_0909"/>
<evidence type="ECO:0000256" key="4">
    <source>
        <dbReference type="ARBA" id="ARBA00023242"/>
    </source>
</evidence>
<keyword evidence="3" id="KW-0158">Chromosome</keyword>
<dbReference type="InterPro" id="IPR035425">
    <property type="entry name" value="CENP-T/H4_C"/>
</dbReference>
<dbReference type="Pfam" id="PF15511">
    <property type="entry name" value="CENP-T_C"/>
    <property type="match status" value="1"/>
</dbReference>
<dbReference type="Proteomes" id="UP000000314">
    <property type="component" value="Chromosome 3"/>
</dbReference>
<accession>C4R5Y2</accession>
<keyword evidence="8" id="KW-1185">Reference proteome</keyword>
<proteinExistence type="predicted"/>
<gene>
    <name evidence="7" type="ordered locus">PAS_chr3_0909</name>
</gene>
<dbReference type="GO" id="GO:0005634">
    <property type="term" value="C:nucleus"/>
    <property type="evidence" value="ECO:0007669"/>
    <property type="project" value="UniProtKB-SubCell"/>
</dbReference>
<evidence type="ECO:0000256" key="5">
    <source>
        <dbReference type="SAM" id="MobiDB-lite"/>
    </source>
</evidence>
<name>C4R5Y2_KOMPG</name>
<dbReference type="EMBL" id="FN392321">
    <property type="protein sequence ID" value="CAY70968.1"/>
    <property type="molecule type" value="Genomic_DNA"/>
</dbReference>
<evidence type="ECO:0000256" key="1">
    <source>
        <dbReference type="ARBA" id="ARBA00004123"/>
    </source>
</evidence>
<dbReference type="CDD" id="cd22920">
    <property type="entry name" value="HFD_CENP-T"/>
    <property type="match status" value="1"/>
</dbReference>
<dbReference type="RefSeq" id="XP_002493147.1">
    <property type="nucleotide sequence ID" value="XM_002493102.1"/>
</dbReference>